<evidence type="ECO:0000313" key="2">
    <source>
        <dbReference type="EMBL" id="EHQ37004.1"/>
    </source>
</evidence>
<dbReference type="InterPro" id="IPR037914">
    <property type="entry name" value="SpoVT-AbrB_sf"/>
</dbReference>
<dbReference type="SMART" id="SM00966">
    <property type="entry name" value="SpoVT_AbrB"/>
    <property type="match status" value="1"/>
</dbReference>
<evidence type="ECO:0000313" key="3">
    <source>
        <dbReference type="Proteomes" id="UP000005741"/>
    </source>
</evidence>
<dbReference type="OrthoDB" id="30861at2157"/>
<dbReference type="Proteomes" id="UP000005741">
    <property type="component" value="Chromosome"/>
</dbReference>
<dbReference type="HOGENOM" id="CLU_2565792_0_0_2"/>
<name>H1YYT2_9EURY</name>
<dbReference type="GO" id="GO:0003677">
    <property type="term" value="F:DNA binding"/>
    <property type="evidence" value="ECO:0007669"/>
    <property type="project" value="InterPro"/>
</dbReference>
<proteinExistence type="predicted"/>
<dbReference type="NCBIfam" id="TIGR01439">
    <property type="entry name" value="lp_hng_hel_AbrB"/>
    <property type="match status" value="1"/>
</dbReference>
<organism evidence="2 3">
    <name type="scientific">Methanoplanus limicola DSM 2279</name>
    <dbReference type="NCBI Taxonomy" id="937775"/>
    <lineage>
        <taxon>Archaea</taxon>
        <taxon>Methanobacteriati</taxon>
        <taxon>Methanobacteriota</taxon>
        <taxon>Stenosarchaea group</taxon>
        <taxon>Methanomicrobia</taxon>
        <taxon>Methanomicrobiales</taxon>
        <taxon>Methanomicrobiaceae</taxon>
        <taxon>Methanoplanus</taxon>
    </lineage>
</organism>
<dbReference type="SUPFAM" id="SSF89447">
    <property type="entry name" value="AbrB/MazE/MraZ-like"/>
    <property type="match status" value="1"/>
</dbReference>
<evidence type="ECO:0000259" key="1">
    <source>
        <dbReference type="PROSITE" id="PS51740"/>
    </source>
</evidence>
<reference evidence="2 3" key="1">
    <citation type="submission" date="2011-10" db="EMBL/GenBank/DDBJ databases">
        <title>The Improved High-Quality Draft genome of Methanoplanus limicola DSM 2279.</title>
        <authorList>
            <consortium name="US DOE Joint Genome Institute (JGI-PGF)"/>
            <person name="Lucas S."/>
            <person name="Copeland A."/>
            <person name="Lapidus A."/>
            <person name="Glavina del Rio T."/>
            <person name="Dalin E."/>
            <person name="Tice H."/>
            <person name="Bruce D."/>
            <person name="Goodwin L."/>
            <person name="Pitluck S."/>
            <person name="Peters L."/>
            <person name="Mikhailova N."/>
            <person name="Lu M."/>
            <person name="Kyrpides N."/>
            <person name="Mavromatis K."/>
            <person name="Ivanova N."/>
            <person name="Markowitz V."/>
            <person name="Cheng J.-F."/>
            <person name="Hugenholtz P."/>
            <person name="Woyke T."/>
            <person name="Wu D."/>
            <person name="Wirth R."/>
            <person name="Brambilla E.-M."/>
            <person name="Klenk H.-P."/>
            <person name="Eisen J.A."/>
        </authorList>
    </citation>
    <scope>NUCLEOTIDE SEQUENCE [LARGE SCALE GENOMIC DNA]</scope>
    <source>
        <strain evidence="2 3">DSM 2279</strain>
    </source>
</reference>
<keyword evidence="3" id="KW-1185">Reference proteome</keyword>
<dbReference type="AlphaFoldDB" id="H1YYT2"/>
<protein>
    <submittedName>
        <fullName evidence="2">Transcriptional regulator, AbrB family</fullName>
    </submittedName>
</protein>
<sequence>MPLIDMKTGTITEKGQIVIPKSIRDMFGTGTKVAFLAYDDRIEIRPLEEIDDALSCAHASEKVLAKDWLSKEEDKAWKNL</sequence>
<dbReference type="PROSITE" id="PS51740">
    <property type="entry name" value="SPOVT_ABRB"/>
    <property type="match status" value="1"/>
</dbReference>
<dbReference type="InParanoid" id="H1YYT2"/>
<dbReference type="InterPro" id="IPR007159">
    <property type="entry name" value="SpoVT-AbrB_dom"/>
</dbReference>
<dbReference type="Gene3D" id="2.10.260.10">
    <property type="match status" value="1"/>
</dbReference>
<gene>
    <name evidence="2" type="ORF">Metlim_2971</name>
</gene>
<accession>H1YYT2</accession>
<dbReference type="EMBL" id="CM001436">
    <property type="protein sequence ID" value="EHQ37004.1"/>
    <property type="molecule type" value="Genomic_DNA"/>
</dbReference>
<feature type="domain" description="SpoVT-AbrB" evidence="1">
    <location>
        <begin position="6"/>
        <end position="49"/>
    </location>
</feature>
<dbReference type="RefSeq" id="WP_004079723.1">
    <property type="nucleotide sequence ID" value="NZ_CM001436.1"/>
</dbReference>